<sequence>MHWHILSSNASLNSTFQNLPWFSYKRASNLENMLVKSDVVKA</sequence>
<protein>
    <submittedName>
        <fullName evidence="1">Uncharacterized protein</fullName>
    </submittedName>
</protein>
<proteinExistence type="predicted"/>
<name>A0A0E9SHR4_ANGAN</name>
<accession>A0A0E9SHR4</accession>
<organism evidence="1">
    <name type="scientific">Anguilla anguilla</name>
    <name type="common">European freshwater eel</name>
    <name type="synonym">Muraena anguilla</name>
    <dbReference type="NCBI Taxonomy" id="7936"/>
    <lineage>
        <taxon>Eukaryota</taxon>
        <taxon>Metazoa</taxon>
        <taxon>Chordata</taxon>
        <taxon>Craniata</taxon>
        <taxon>Vertebrata</taxon>
        <taxon>Euteleostomi</taxon>
        <taxon>Actinopterygii</taxon>
        <taxon>Neopterygii</taxon>
        <taxon>Teleostei</taxon>
        <taxon>Anguilliformes</taxon>
        <taxon>Anguillidae</taxon>
        <taxon>Anguilla</taxon>
    </lineage>
</organism>
<reference evidence="1" key="1">
    <citation type="submission" date="2014-11" db="EMBL/GenBank/DDBJ databases">
        <authorList>
            <person name="Amaro Gonzalez C."/>
        </authorList>
    </citation>
    <scope>NUCLEOTIDE SEQUENCE</scope>
</reference>
<reference evidence="1" key="2">
    <citation type="journal article" date="2015" name="Fish Shellfish Immunol.">
        <title>Early steps in the European eel (Anguilla anguilla)-Vibrio vulnificus interaction in the gills: Role of the RtxA13 toxin.</title>
        <authorList>
            <person name="Callol A."/>
            <person name="Pajuelo D."/>
            <person name="Ebbesson L."/>
            <person name="Teles M."/>
            <person name="MacKenzie S."/>
            <person name="Amaro C."/>
        </authorList>
    </citation>
    <scope>NUCLEOTIDE SEQUENCE</scope>
</reference>
<evidence type="ECO:0000313" key="1">
    <source>
        <dbReference type="EMBL" id="JAH40826.1"/>
    </source>
</evidence>
<dbReference type="AlphaFoldDB" id="A0A0E9SHR4"/>
<dbReference type="EMBL" id="GBXM01067751">
    <property type="protein sequence ID" value="JAH40826.1"/>
    <property type="molecule type" value="Transcribed_RNA"/>
</dbReference>